<dbReference type="EMBL" id="PP511791">
    <property type="protein sequence ID" value="XCD07492.1"/>
    <property type="molecule type" value="Genomic_DNA"/>
</dbReference>
<sequence length="82" mass="9594">MVNSCSNCKWHRINEKVPDERGKHECHAHSLICSPVCLGYKIEEDNNCNRFEPKGNETEEEIRAAFFTRPFLLDKSTELLRK</sequence>
<proteinExistence type="predicted"/>
<protein>
    <submittedName>
        <fullName evidence="1">Uncharacterized protein</fullName>
    </submittedName>
</protein>
<reference evidence="1" key="1">
    <citation type="submission" date="2024-03" db="EMBL/GenBank/DDBJ databases">
        <title>Diverse circular DNA viruses in blood, oral, and fecal samples of captive lemurs.</title>
        <authorList>
            <person name="Paietta E.N."/>
            <person name="Kraberger S."/>
            <person name="Lund M.C."/>
            <person name="Custer J.M."/>
            <person name="Vargas K.M."/>
            <person name="Ehmke E.E."/>
            <person name="Yoder A.D."/>
            <person name="Varsani A."/>
        </authorList>
    </citation>
    <scope>NUCLEOTIDE SEQUENCE</scope>
    <source>
        <strain evidence="1">Duke_28FS_1</strain>
    </source>
</reference>
<evidence type="ECO:0000313" key="1">
    <source>
        <dbReference type="EMBL" id="XCD07492.1"/>
    </source>
</evidence>
<name>A0AAU8B599_9CAUD</name>
<organism evidence="1">
    <name type="scientific">Dulem virus 39</name>
    <dbReference type="NCBI Taxonomy" id="3145757"/>
    <lineage>
        <taxon>Viruses</taxon>
        <taxon>Duplodnaviria</taxon>
        <taxon>Heunggongvirae</taxon>
        <taxon>Uroviricota</taxon>
        <taxon>Caudoviricetes</taxon>
    </lineage>
</organism>
<accession>A0AAU8B599</accession>